<dbReference type="Proteomes" id="UP001159363">
    <property type="component" value="Chromosome 13"/>
</dbReference>
<protein>
    <submittedName>
        <fullName evidence="1">Uncharacterized protein</fullName>
    </submittedName>
</protein>
<sequence length="373" mass="43293">MEKKVLPILPCHLAKNSKQQKHAPNTNTDYVNDTTFILEKNKPAHIPPQKDKKRTHNFLLKLFFKYPWLHYNEKLKDVVCFECTEVMRKKLLSRQTKAESRFISHEKSQAHKEAVVKINSLHLEYVISQIGMQSDVAKALETLFKSLYLDWQGLAFRDHDDNSGNFMQLLKMMSQYIPELSNFFNKKKSYTSPVIQNEFNKTAAHFVLREIVSDIQTSGYYSIIYEETDDISRHELVSISILTVLRNMSVKEHFLGLYETASLTGETIFELCYDDGRNMSGINKGVQKRMLDLQPLATYNPGSNYSIYVRAIPLIQDCMQWVNDVDVLTLKSPKNCQKNGTTLPPSNQTTLRDGFHRELHKGYKEKYSNIYID</sequence>
<gene>
    <name evidence="1" type="ORF">PR048_030084</name>
</gene>
<name>A0ABQ9GBU7_9NEOP</name>
<dbReference type="PANTHER" id="PTHR45749:SF21">
    <property type="entry name" value="DUF4371 DOMAIN-CONTAINING PROTEIN"/>
    <property type="match status" value="1"/>
</dbReference>
<dbReference type="EMBL" id="JARBHB010000014">
    <property type="protein sequence ID" value="KAJ8868546.1"/>
    <property type="molecule type" value="Genomic_DNA"/>
</dbReference>
<comment type="caution">
    <text evidence="1">The sequence shown here is derived from an EMBL/GenBank/DDBJ whole genome shotgun (WGS) entry which is preliminary data.</text>
</comment>
<evidence type="ECO:0000313" key="2">
    <source>
        <dbReference type="Proteomes" id="UP001159363"/>
    </source>
</evidence>
<reference evidence="1 2" key="1">
    <citation type="submission" date="2023-02" db="EMBL/GenBank/DDBJ databases">
        <title>LHISI_Scaffold_Assembly.</title>
        <authorList>
            <person name="Stuart O.P."/>
            <person name="Cleave R."/>
            <person name="Magrath M.J.L."/>
            <person name="Mikheyev A.S."/>
        </authorList>
    </citation>
    <scope>NUCLEOTIDE SEQUENCE [LARGE SCALE GENOMIC DNA]</scope>
    <source>
        <strain evidence="1">Daus_M_001</strain>
        <tissue evidence="1">Leg muscle</tissue>
    </source>
</reference>
<dbReference type="PANTHER" id="PTHR45749">
    <property type="match status" value="1"/>
</dbReference>
<evidence type="ECO:0000313" key="1">
    <source>
        <dbReference type="EMBL" id="KAJ8868546.1"/>
    </source>
</evidence>
<proteinExistence type="predicted"/>
<organism evidence="1 2">
    <name type="scientific">Dryococelus australis</name>
    <dbReference type="NCBI Taxonomy" id="614101"/>
    <lineage>
        <taxon>Eukaryota</taxon>
        <taxon>Metazoa</taxon>
        <taxon>Ecdysozoa</taxon>
        <taxon>Arthropoda</taxon>
        <taxon>Hexapoda</taxon>
        <taxon>Insecta</taxon>
        <taxon>Pterygota</taxon>
        <taxon>Neoptera</taxon>
        <taxon>Polyneoptera</taxon>
        <taxon>Phasmatodea</taxon>
        <taxon>Verophasmatodea</taxon>
        <taxon>Anareolatae</taxon>
        <taxon>Phasmatidae</taxon>
        <taxon>Eurycanthinae</taxon>
        <taxon>Dryococelus</taxon>
    </lineage>
</organism>
<keyword evidence="2" id="KW-1185">Reference proteome</keyword>
<accession>A0ABQ9GBU7</accession>